<sequence>MYFGVPLVGDADEGRPTCKFQADSGCRHRVEVSKDKSEMYSGQEVAKAIDMVVYEELGEGVIYRAQRLSEKRKASTERELDETVDQLRRICMKKLTCGGGRTTGGSRPTAFVEGGRVWLTVNKLWMVRRRKEWLRRARCQQTAVKVRRPVTMRS</sequence>
<evidence type="ECO:0000313" key="1">
    <source>
        <dbReference type="EMBL" id="GER27561.1"/>
    </source>
</evidence>
<accession>A0A5A7P4Q6</accession>
<proteinExistence type="predicted"/>
<protein>
    <submittedName>
        <fullName evidence="1">N utilization substance protein B homolog</fullName>
    </submittedName>
</protein>
<comment type="caution">
    <text evidence="1">The sequence shown here is derived from an EMBL/GenBank/DDBJ whole genome shotgun (WGS) entry which is preliminary data.</text>
</comment>
<keyword evidence="2" id="KW-1185">Reference proteome</keyword>
<organism evidence="1 2">
    <name type="scientific">Striga asiatica</name>
    <name type="common">Asiatic witchweed</name>
    <name type="synonym">Buchnera asiatica</name>
    <dbReference type="NCBI Taxonomy" id="4170"/>
    <lineage>
        <taxon>Eukaryota</taxon>
        <taxon>Viridiplantae</taxon>
        <taxon>Streptophyta</taxon>
        <taxon>Embryophyta</taxon>
        <taxon>Tracheophyta</taxon>
        <taxon>Spermatophyta</taxon>
        <taxon>Magnoliopsida</taxon>
        <taxon>eudicotyledons</taxon>
        <taxon>Gunneridae</taxon>
        <taxon>Pentapetalae</taxon>
        <taxon>asterids</taxon>
        <taxon>lamiids</taxon>
        <taxon>Lamiales</taxon>
        <taxon>Orobanchaceae</taxon>
        <taxon>Buchnereae</taxon>
        <taxon>Striga</taxon>
    </lineage>
</organism>
<dbReference type="AlphaFoldDB" id="A0A5A7P4Q6"/>
<name>A0A5A7P4Q6_STRAF</name>
<evidence type="ECO:0000313" key="2">
    <source>
        <dbReference type="Proteomes" id="UP000325081"/>
    </source>
</evidence>
<dbReference type="EMBL" id="BKCP01002002">
    <property type="protein sequence ID" value="GER27561.1"/>
    <property type="molecule type" value="Genomic_DNA"/>
</dbReference>
<dbReference type="Proteomes" id="UP000325081">
    <property type="component" value="Unassembled WGS sequence"/>
</dbReference>
<reference evidence="2" key="1">
    <citation type="journal article" date="2019" name="Curr. Biol.">
        <title>Genome Sequence of Striga asiatica Provides Insight into the Evolution of Plant Parasitism.</title>
        <authorList>
            <person name="Yoshida S."/>
            <person name="Kim S."/>
            <person name="Wafula E.K."/>
            <person name="Tanskanen J."/>
            <person name="Kim Y.M."/>
            <person name="Honaas L."/>
            <person name="Yang Z."/>
            <person name="Spallek T."/>
            <person name="Conn C.E."/>
            <person name="Ichihashi Y."/>
            <person name="Cheong K."/>
            <person name="Cui S."/>
            <person name="Der J.P."/>
            <person name="Gundlach H."/>
            <person name="Jiao Y."/>
            <person name="Hori C."/>
            <person name="Ishida J.K."/>
            <person name="Kasahara H."/>
            <person name="Kiba T."/>
            <person name="Kim M.S."/>
            <person name="Koo N."/>
            <person name="Laohavisit A."/>
            <person name="Lee Y.H."/>
            <person name="Lumba S."/>
            <person name="McCourt P."/>
            <person name="Mortimer J.C."/>
            <person name="Mutuku J.M."/>
            <person name="Nomura T."/>
            <person name="Sasaki-Sekimoto Y."/>
            <person name="Seto Y."/>
            <person name="Wang Y."/>
            <person name="Wakatake T."/>
            <person name="Sakakibara H."/>
            <person name="Demura T."/>
            <person name="Yamaguchi S."/>
            <person name="Yoneyama K."/>
            <person name="Manabe R.I."/>
            <person name="Nelson D.C."/>
            <person name="Schulman A.H."/>
            <person name="Timko M.P."/>
            <person name="dePamphilis C.W."/>
            <person name="Choi D."/>
            <person name="Shirasu K."/>
        </authorList>
    </citation>
    <scope>NUCLEOTIDE SEQUENCE [LARGE SCALE GENOMIC DNA]</scope>
    <source>
        <strain evidence="2">cv. UVA1</strain>
    </source>
</reference>
<gene>
    <name evidence="1" type="ORF">STAS_03275</name>
</gene>